<dbReference type="PANTHER" id="PTHR10492:SF57">
    <property type="entry name" value="ATP-DEPENDENT DNA HELICASE"/>
    <property type="match status" value="1"/>
</dbReference>
<dbReference type="OrthoDB" id="5869860at2759"/>
<feature type="domain" description="DNA helicase Pif1-like 2B" evidence="1">
    <location>
        <begin position="100"/>
        <end position="143"/>
    </location>
</feature>
<organism evidence="2 3">
    <name type="scientific">Haemonchus contortus</name>
    <name type="common">Barber pole worm</name>
    <dbReference type="NCBI Taxonomy" id="6289"/>
    <lineage>
        <taxon>Eukaryota</taxon>
        <taxon>Metazoa</taxon>
        <taxon>Ecdysozoa</taxon>
        <taxon>Nematoda</taxon>
        <taxon>Chromadorea</taxon>
        <taxon>Rhabditida</taxon>
        <taxon>Rhabditina</taxon>
        <taxon>Rhabditomorpha</taxon>
        <taxon>Strongyloidea</taxon>
        <taxon>Trichostrongylidae</taxon>
        <taxon>Haemonchus</taxon>
    </lineage>
</organism>
<reference evidence="3" key="1">
    <citation type="submission" date="2020-12" db="UniProtKB">
        <authorList>
            <consortium name="WormBaseParasite"/>
        </authorList>
    </citation>
    <scope>IDENTIFICATION</scope>
    <source>
        <strain evidence="3">MHco3</strain>
    </source>
</reference>
<evidence type="ECO:0000313" key="3">
    <source>
        <dbReference type="WBParaSite" id="HCON_00000390-00001"/>
    </source>
</evidence>
<dbReference type="AlphaFoldDB" id="A0A7I4XT62"/>
<dbReference type="OMA" id="YLPGRRY"/>
<dbReference type="Proteomes" id="UP000025227">
    <property type="component" value="Unplaced"/>
</dbReference>
<dbReference type="Pfam" id="PF21530">
    <property type="entry name" value="Pif1_2B_dom"/>
    <property type="match status" value="1"/>
</dbReference>
<accession>A0A7I4XT62</accession>
<dbReference type="WBParaSite" id="HCON_00000390-00001">
    <property type="protein sequence ID" value="HCON_00000390-00001"/>
    <property type="gene ID" value="HCON_00000390"/>
</dbReference>
<evidence type="ECO:0000313" key="2">
    <source>
        <dbReference type="Proteomes" id="UP000025227"/>
    </source>
</evidence>
<evidence type="ECO:0000259" key="1">
    <source>
        <dbReference type="Pfam" id="PF21530"/>
    </source>
</evidence>
<keyword evidence="2" id="KW-1185">Reference proteome</keyword>
<proteinExistence type="predicted"/>
<name>A0A7I4XT62_HAECO</name>
<dbReference type="InterPro" id="IPR049163">
    <property type="entry name" value="Pif1-like_2B_dom"/>
</dbReference>
<sequence length="243" mass="27768">MLLQIGNGTYPEDEDGFIELPAEIRSSGDLITEIFGERISINDVGNLAEKAILAPKNIHVAHMNELSLQRMPEELELKIYKSVDEAEYSDLEDVLNYPIDFLNQLSPAGMPPHELRLKQGCIVMLLRNLDIAKSLCNGTRLIVDHCGRFVLGCRFAKGITMSCFLELTTIQIKGFLSVFAGVNSRSALPLQLRSTRLKDRPYQVSEYTFLMTFFLMVNYMLRYREFVVRVQSEFYLPGRRYAI</sequence>
<protein>
    <submittedName>
        <fullName evidence="3">ATP-dependent DNA helicase</fullName>
    </submittedName>
</protein>
<dbReference type="InterPro" id="IPR027417">
    <property type="entry name" value="P-loop_NTPase"/>
</dbReference>
<dbReference type="PANTHER" id="PTHR10492">
    <property type="match status" value="1"/>
</dbReference>
<dbReference type="SUPFAM" id="SSF52540">
    <property type="entry name" value="P-loop containing nucleoside triphosphate hydrolases"/>
    <property type="match status" value="1"/>
</dbReference>